<feature type="region of interest" description="Disordered" evidence="1">
    <location>
        <begin position="79"/>
        <end position="106"/>
    </location>
</feature>
<feature type="region of interest" description="Disordered" evidence="1">
    <location>
        <begin position="118"/>
        <end position="177"/>
    </location>
</feature>
<feature type="compositionally biased region" description="Basic and acidic residues" evidence="1">
    <location>
        <begin position="402"/>
        <end position="413"/>
    </location>
</feature>
<feature type="compositionally biased region" description="Acidic residues" evidence="1">
    <location>
        <begin position="223"/>
        <end position="233"/>
    </location>
</feature>
<feature type="compositionally biased region" description="Basic and acidic residues" evidence="1">
    <location>
        <begin position="92"/>
        <end position="102"/>
    </location>
</feature>
<sequence length="419" mass="44666">MSWHCEGWAWPHKRPSALAVDWLKLGSIKGQKLSTTGIPDLCKWSRVPYSPGFGNPTDKGPPNTAISINGHLQDTKKYHNYGPNRLLIGSPEAKHRTSESSKEPPIPLLQLQPAVHLPVPNNQPIQHNPIMSNNDRNSPPAEGSRQRRSSVTQQTFNNLFGGRSNGTSGAPTAPLPGPITTAVAQDHRRRISISTLGLSGTSPTQQFPMGARRGSVSTAGSESIDENAIDDEEGPARSNPTTPFARRMSFGAQALRRAQPGGSPGTGTNGTKRCSASYTTAPALPTIPSGPRSSRSGSGNGGGTTPPPNVQNQAYQASTQSKPRTASDFSVSARPGEGGGFNWSEQLRSRAESSVSQSQRPSFSNPAPAAKQPTQERQKSVSEMPAPPSVVPAPTPPKPARKQPDAFQERILKGDFYMD</sequence>
<evidence type="ECO:0000313" key="3">
    <source>
        <dbReference type="Proteomes" id="UP000443090"/>
    </source>
</evidence>
<protein>
    <submittedName>
        <fullName evidence="2">Uncharacterized protein</fullName>
    </submittedName>
</protein>
<proteinExistence type="predicted"/>
<feature type="compositionally biased region" description="Polar residues" evidence="1">
    <location>
        <begin position="120"/>
        <end position="137"/>
    </location>
</feature>
<keyword evidence="3" id="KW-1185">Reference proteome</keyword>
<evidence type="ECO:0000256" key="1">
    <source>
        <dbReference type="SAM" id="MobiDB-lite"/>
    </source>
</evidence>
<dbReference type="EMBL" id="QGMI01001530">
    <property type="protein sequence ID" value="TVY32910.1"/>
    <property type="molecule type" value="Genomic_DNA"/>
</dbReference>
<accession>A0A8H8U628</accession>
<feature type="compositionally biased region" description="Polar residues" evidence="1">
    <location>
        <begin position="197"/>
        <end position="207"/>
    </location>
</feature>
<feature type="compositionally biased region" description="Polar residues" evidence="1">
    <location>
        <begin position="310"/>
        <end position="330"/>
    </location>
</feature>
<reference evidence="2 3" key="1">
    <citation type="submission" date="2018-05" db="EMBL/GenBank/DDBJ databases">
        <title>Genome sequencing and assembly of the regulated plant pathogen Lachnellula willkommii and related sister species for the development of diagnostic species identification markers.</title>
        <authorList>
            <person name="Giroux E."/>
            <person name="Bilodeau G."/>
        </authorList>
    </citation>
    <scope>NUCLEOTIDE SEQUENCE [LARGE SCALE GENOMIC DNA]</scope>
    <source>
        <strain evidence="2 3">CBS 160.35</strain>
    </source>
</reference>
<dbReference type="AlphaFoldDB" id="A0A8H8U628"/>
<feature type="compositionally biased region" description="Low complexity" evidence="1">
    <location>
        <begin position="353"/>
        <end position="364"/>
    </location>
</feature>
<evidence type="ECO:0000313" key="2">
    <source>
        <dbReference type="EMBL" id="TVY32910.1"/>
    </source>
</evidence>
<gene>
    <name evidence="2" type="ORF">LOCC1_G007720</name>
</gene>
<dbReference type="OrthoDB" id="5384020at2759"/>
<comment type="caution">
    <text evidence="2">The sequence shown here is derived from an EMBL/GenBank/DDBJ whole genome shotgun (WGS) entry which is preliminary data.</text>
</comment>
<dbReference type="Proteomes" id="UP000443090">
    <property type="component" value="Unassembled WGS sequence"/>
</dbReference>
<name>A0A8H8U628_9HELO</name>
<feature type="compositionally biased region" description="Polar residues" evidence="1">
    <location>
        <begin position="149"/>
        <end position="158"/>
    </location>
</feature>
<feature type="region of interest" description="Disordered" evidence="1">
    <location>
        <begin position="256"/>
        <end position="419"/>
    </location>
</feature>
<feature type="compositionally biased region" description="Pro residues" evidence="1">
    <location>
        <begin position="385"/>
        <end position="398"/>
    </location>
</feature>
<feature type="region of interest" description="Disordered" evidence="1">
    <location>
        <begin position="197"/>
        <end position="244"/>
    </location>
</feature>
<organism evidence="2 3">
    <name type="scientific">Lachnellula occidentalis</name>
    <dbReference type="NCBI Taxonomy" id="215460"/>
    <lineage>
        <taxon>Eukaryota</taxon>
        <taxon>Fungi</taxon>
        <taxon>Dikarya</taxon>
        <taxon>Ascomycota</taxon>
        <taxon>Pezizomycotina</taxon>
        <taxon>Leotiomycetes</taxon>
        <taxon>Helotiales</taxon>
        <taxon>Lachnaceae</taxon>
        <taxon>Lachnellula</taxon>
    </lineage>
</organism>